<organism evidence="1 2">
    <name type="scientific">Ventosimonas gracilis</name>
    <dbReference type="NCBI Taxonomy" id="1680762"/>
    <lineage>
        <taxon>Bacteria</taxon>
        <taxon>Pseudomonadati</taxon>
        <taxon>Pseudomonadota</taxon>
        <taxon>Gammaproteobacteria</taxon>
        <taxon>Pseudomonadales</taxon>
        <taxon>Ventosimonadaceae</taxon>
        <taxon>Ventosimonas</taxon>
    </lineage>
</organism>
<dbReference type="AlphaFoldDB" id="A0A139SWB6"/>
<accession>A0A139SWB6</accession>
<dbReference type="GO" id="GO:0003677">
    <property type="term" value="F:DNA binding"/>
    <property type="evidence" value="ECO:0007669"/>
    <property type="project" value="InterPro"/>
</dbReference>
<dbReference type="SUPFAM" id="SSF47413">
    <property type="entry name" value="lambda repressor-like DNA-binding domains"/>
    <property type="match status" value="1"/>
</dbReference>
<evidence type="ECO:0000313" key="1">
    <source>
        <dbReference type="EMBL" id="KXU38701.1"/>
    </source>
</evidence>
<dbReference type="InterPro" id="IPR010982">
    <property type="entry name" value="Lambda_DNA-bd_dom_sf"/>
</dbReference>
<name>A0A139SWB6_9GAMM</name>
<dbReference type="OrthoDB" id="6372288at2"/>
<keyword evidence="2" id="KW-1185">Reference proteome</keyword>
<dbReference type="RefSeq" id="WP_068388707.1">
    <property type="nucleotide sequence ID" value="NZ_LSZO01000094.1"/>
</dbReference>
<comment type="caution">
    <text evidence="1">The sequence shown here is derived from an EMBL/GenBank/DDBJ whole genome shotgun (WGS) entry which is preliminary data.</text>
</comment>
<protein>
    <recommendedName>
        <fullName evidence="3">Chaperone</fullName>
    </recommendedName>
</protein>
<reference evidence="1 2" key="1">
    <citation type="submission" date="2016-02" db="EMBL/GenBank/DDBJ databases">
        <authorList>
            <person name="Wen L."/>
            <person name="He K."/>
            <person name="Yang H."/>
        </authorList>
    </citation>
    <scope>NUCLEOTIDE SEQUENCE [LARGE SCALE GENOMIC DNA]</scope>
    <source>
        <strain evidence="1 2">CV58</strain>
    </source>
</reference>
<sequence>MKAITKACKRVGGQSALARLLGCTHQAVQRMNACGVVPATRVLAIEALTGVSRYELRPDIFGEQPQPQQENTHA</sequence>
<gene>
    <name evidence="1" type="ORF">AXE65_12380</name>
</gene>
<dbReference type="EMBL" id="LSZO01000094">
    <property type="protein sequence ID" value="KXU38701.1"/>
    <property type="molecule type" value="Genomic_DNA"/>
</dbReference>
<dbReference type="Pfam" id="PF15943">
    <property type="entry name" value="YdaS_toxin"/>
    <property type="match status" value="1"/>
</dbReference>
<dbReference type="Proteomes" id="UP000072660">
    <property type="component" value="Unassembled WGS sequence"/>
</dbReference>
<proteinExistence type="predicted"/>
<evidence type="ECO:0000313" key="2">
    <source>
        <dbReference type="Proteomes" id="UP000072660"/>
    </source>
</evidence>
<dbReference type="Gene3D" id="1.10.260.40">
    <property type="entry name" value="lambda repressor-like DNA-binding domains"/>
    <property type="match status" value="1"/>
</dbReference>
<evidence type="ECO:0008006" key="3">
    <source>
        <dbReference type="Google" id="ProtNLM"/>
    </source>
</evidence>
<dbReference type="InterPro" id="IPR031856">
    <property type="entry name" value="YdaS_toxin-like"/>
</dbReference>